<organism evidence="1 2">
    <name type="scientific">Methyloligella halotolerans</name>
    <dbReference type="NCBI Taxonomy" id="1177755"/>
    <lineage>
        <taxon>Bacteria</taxon>
        <taxon>Pseudomonadati</taxon>
        <taxon>Pseudomonadota</taxon>
        <taxon>Alphaproteobacteria</taxon>
        <taxon>Hyphomicrobiales</taxon>
        <taxon>Hyphomicrobiaceae</taxon>
        <taxon>Methyloligella</taxon>
    </lineage>
</organism>
<dbReference type="Proteomes" id="UP000095087">
    <property type="component" value="Unassembled WGS sequence"/>
</dbReference>
<sequence>MKEDGLVAEDANGALTVLAPDGARAHLDTKWDGLMDPACMERMPAVKASFEAL</sequence>
<protein>
    <submittedName>
        <fullName evidence="1">Uncharacterized protein</fullName>
    </submittedName>
</protein>
<dbReference type="RefSeq" id="WP_169822911.1">
    <property type="nucleotide sequence ID" value="NZ_MASI01000001.1"/>
</dbReference>
<dbReference type="EMBL" id="MASI01000001">
    <property type="protein sequence ID" value="ODA69000.1"/>
    <property type="molecule type" value="Genomic_DNA"/>
</dbReference>
<gene>
    <name evidence="1" type="ORF">A7A08_00836</name>
</gene>
<accession>A0A1E2S3M1</accession>
<keyword evidence="2" id="KW-1185">Reference proteome</keyword>
<dbReference type="AlphaFoldDB" id="A0A1E2S3M1"/>
<name>A0A1E2S3M1_9HYPH</name>
<evidence type="ECO:0000313" key="1">
    <source>
        <dbReference type="EMBL" id="ODA69000.1"/>
    </source>
</evidence>
<evidence type="ECO:0000313" key="2">
    <source>
        <dbReference type="Proteomes" id="UP000095087"/>
    </source>
</evidence>
<comment type="caution">
    <text evidence="1">The sequence shown here is derived from an EMBL/GenBank/DDBJ whole genome shotgun (WGS) entry which is preliminary data.</text>
</comment>
<proteinExistence type="predicted"/>
<reference evidence="1 2" key="1">
    <citation type="submission" date="2016-07" db="EMBL/GenBank/DDBJ databases">
        <title>Draft genome sequence of Methyloligella halotolerans C2T (VKM B-2706T=CCUG 61687T=DSM 25045T), a halotolerant polyhydroxybutyrate accumulating methylotroph.</title>
        <authorList>
            <person name="Vasilenko O.V."/>
            <person name="Doronina N.V."/>
            <person name="Poroshina M.N."/>
            <person name="Tarlachkov S.V."/>
            <person name="Trotsenko Y.A."/>
        </authorList>
    </citation>
    <scope>NUCLEOTIDE SEQUENCE [LARGE SCALE GENOMIC DNA]</scope>
    <source>
        <strain evidence="1 2">VKM B-2706</strain>
    </source>
</reference>
<dbReference type="STRING" id="1177755.A7A08_00836"/>